<keyword evidence="4" id="KW-0813">Transport</keyword>
<evidence type="ECO:0000256" key="4">
    <source>
        <dbReference type="ARBA" id="ARBA00022448"/>
    </source>
</evidence>
<dbReference type="PANTHER" id="PTHR21311">
    <property type="entry name" value="CONSERVED OLIGOMERIC GOLGI COMPLEX COMPONENT 8"/>
    <property type="match status" value="1"/>
</dbReference>
<name>A0AA88HRU5_ARTSF</name>
<keyword evidence="7" id="KW-0472">Membrane</keyword>
<comment type="subcellular location">
    <subcellularLocation>
        <location evidence="1">Golgi apparatus membrane</location>
        <topology evidence="1">Peripheral membrane protein</topology>
    </subcellularLocation>
</comment>
<comment type="similarity">
    <text evidence="2">Belongs to the COG8 family.</text>
</comment>
<evidence type="ECO:0000256" key="6">
    <source>
        <dbReference type="ARBA" id="ARBA00023034"/>
    </source>
</evidence>
<dbReference type="SUPFAM" id="SSF74788">
    <property type="entry name" value="Cullin repeat-like"/>
    <property type="match status" value="1"/>
</dbReference>
<accession>A0AA88HRU5</accession>
<organism evidence="9 10">
    <name type="scientific">Artemia franciscana</name>
    <name type="common">Brine shrimp</name>
    <name type="synonym">Artemia sanfranciscana</name>
    <dbReference type="NCBI Taxonomy" id="6661"/>
    <lineage>
        <taxon>Eukaryota</taxon>
        <taxon>Metazoa</taxon>
        <taxon>Ecdysozoa</taxon>
        <taxon>Arthropoda</taxon>
        <taxon>Crustacea</taxon>
        <taxon>Branchiopoda</taxon>
        <taxon>Anostraca</taxon>
        <taxon>Artemiidae</taxon>
        <taxon>Artemia</taxon>
    </lineage>
</organism>
<dbReference type="EMBL" id="JAVRJZ010000017">
    <property type="protein sequence ID" value="KAK2710342.1"/>
    <property type="molecule type" value="Genomic_DNA"/>
</dbReference>
<sequence>MSGPSYEESIKNFNLKEILSEKNRLAEEKRIRTDRLQELAYQNYEIFIRTGNALDNADSELCNLTKSSHNLSDHLTVLSDRCHQFSKKWEHSEEKRRKTILTLAKHSQIMDLLEVPQTMQKFVRDGAFEDALHLAEEVKKMESKIGNILVAQKIYKEVEEQRLAMLSSLISQLRGPIQLSQCIHIIGYLRRLEVYSEAELRLKFLQSRNFWLQSTLDSIQSDSSYQLVLQIIQLTRQNLFDIVNQYRALFNLDDPLLLIEGTHGNCVNETAILPQWLSYRIRIFIGKLKEILPNIPSESLDTIVYQCMHFGMSFGRKGADFRDQLVSVFLTIFSDKFTEKISKAKHIFKENLENWDIQEAVRSVSTPATIPQSAESLSPSSSLVAYSPLAELCNAFVPAFNDIRISPPLAIYNNILNILSEALKFAADQLLAFYRGKVANASPEAKDFFQLMCVEFRDNVIGFLESSVGLLYPAQEVSKYSGMTIMEIQNQSLAFFPKLRLYRALPRRSDCQLQGPKARVPTRTKLELKFRLRVERKGEGPKKPVLSS</sequence>
<dbReference type="InterPro" id="IPR016159">
    <property type="entry name" value="Cullin_repeat-like_dom_sf"/>
</dbReference>
<dbReference type="AlphaFoldDB" id="A0AA88HRU5"/>
<evidence type="ECO:0000256" key="3">
    <source>
        <dbReference type="ARBA" id="ARBA00020983"/>
    </source>
</evidence>
<evidence type="ECO:0000256" key="2">
    <source>
        <dbReference type="ARBA" id="ARBA00006419"/>
    </source>
</evidence>
<dbReference type="GO" id="GO:0015031">
    <property type="term" value="P:protein transport"/>
    <property type="evidence" value="ECO:0007669"/>
    <property type="project" value="UniProtKB-KW"/>
</dbReference>
<dbReference type="GO" id="GO:0000139">
    <property type="term" value="C:Golgi membrane"/>
    <property type="evidence" value="ECO:0007669"/>
    <property type="project" value="UniProtKB-SubCell"/>
</dbReference>
<evidence type="ECO:0000256" key="7">
    <source>
        <dbReference type="ARBA" id="ARBA00023136"/>
    </source>
</evidence>
<dbReference type="Pfam" id="PF04124">
    <property type="entry name" value="Dor1"/>
    <property type="match status" value="1"/>
</dbReference>
<dbReference type="GO" id="GO:0017119">
    <property type="term" value="C:Golgi transport complex"/>
    <property type="evidence" value="ECO:0007669"/>
    <property type="project" value="InterPro"/>
</dbReference>
<keyword evidence="5" id="KW-0653">Protein transport</keyword>
<keyword evidence="10" id="KW-1185">Reference proteome</keyword>
<evidence type="ECO:0000313" key="9">
    <source>
        <dbReference type="EMBL" id="KAK2710342.1"/>
    </source>
</evidence>
<evidence type="ECO:0000256" key="8">
    <source>
        <dbReference type="ARBA" id="ARBA00031347"/>
    </source>
</evidence>
<gene>
    <name evidence="9" type="ORF">QYM36_013858</name>
</gene>
<evidence type="ECO:0000256" key="5">
    <source>
        <dbReference type="ARBA" id="ARBA00022927"/>
    </source>
</evidence>
<proteinExistence type="inferred from homology"/>
<comment type="caution">
    <text evidence="9">The sequence shown here is derived from an EMBL/GenBank/DDBJ whole genome shotgun (WGS) entry which is preliminary data.</text>
</comment>
<dbReference type="Proteomes" id="UP001187531">
    <property type="component" value="Unassembled WGS sequence"/>
</dbReference>
<dbReference type="InterPro" id="IPR007255">
    <property type="entry name" value="COG8"/>
</dbReference>
<evidence type="ECO:0000313" key="10">
    <source>
        <dbReference type="Proteomes" id="UP001187531"/>
    </source>
</evidence>
<dbReference type="GO" id="GO:0006891">
    <property type="term" value="P:intra-Golgi vesicle-mediated transport"/>
    <property type="evidence" value="ECO:0007669"/>
    <property type="project" value="TreeGrafter"/>
</dbReference>
<keyword evidence="6" id="KW-0333">Golgi apparatus</keyword>
<protein>
    <recommendedName>
        <fullName evidence="3">Conserved oligomeric Golgi complex subunit 8</fullName>
    </recommendedName>
    <alternativeName>
        <fullName evidence="8">Component of oligomeric Golgi complex 8</fullName>
    </alternativeName>
</protein>
<dbReference type="PANTHER" id="PTHR21311:SF0">
    <property type="entry name" value="CONSERVED OLIGOMERIC GOLGI COMPLEX SUBUNIT 8"/>
    <property type="match status" value="1"/>
</dbReference>
<evidence type="ECO:0000256" key="1">
    <source>
        <dbReference type="ARBA" id="ARBA00004395"/>
    </source>
</evidence>
<reference evidence="9" key="1">
    <citation type="submission" date="2023-07" db="EMBL/GenBank/DDBJ databases">
        <title>Chromosome-level genome assembly of Artemia franciscana.</title>
        <authorList>
            <person name="Jo E."/>
        </authorList>
    </citation>
    <scope>NUCLEOTIDE SEQUENCE</scope>
    <source>
        <tissue evidence="9">Whole body</tissue>
    </source>
</reference>